<gene>
    <name evidence="1" type="ORF">GJ689_24855</name>
</gene>
<dbReference type="InterPro" id="IPR006311">
    <property type="entry name" value="TAT_signal"/>
</dbReference>
<dbReference type="PROSITE" id="PS51318">
    <property type="entry name" value="TAT"/>
    <property type="match status" value="1"/>
</dbReference>
<comment type="caution">
    <text evidence="1">The sequence shown here is derived from an EMBL/GenBank/DDBJ whole genome shotgun (WGS) entry which is preliminary data.</text>
</comment>
<name>A0A9X4XQG7_9BRAD</name>
<dbReference type="RefSeq" id="WP_155481673.1">
    <property type="nucleotide sequence ID" value="NZ_WNKV01000037.1"/>
</dbReference>
<dbReference type="EMBL" id="WNKV01000037">
    <property type="protein sequence ID" value="MTW19425.1"/>
    <property type="molecule type" value="Genomic_DNA"/>
</dbReference>
<accession>A0A9X4XQG7</accession>
<evidence type="ECO:0000313" key="2">
    <source>
        <dbReference type="Proteomes" id="UP000438991"/>
    </source>
</evidence>
<proteinExistence type="predicted"/>
<sequence>MAQAEPTHTTSPSRRSILRGAAAAPIVSVVGMAPFLADADVRFLASEAGRLVREFHAAQDVLNEAEARWKPPFRDSDEVLDAIDAAEARQDEAGDALLRVLRQLADIPATTIEGLQAKAQFAEHTDRWYADAVLRDLQAMGA</sequence>
<reference evidence="1 2" key="1">
    <citation type="submission" date="2019-11" db="EMBL/GenBank/DDBJ databases">
        <title>Whole-genome sequence of Rhodoplanes serenus DSM 18633, type strain.</title>
        <authorList>
            <person name="Kyndt J.A."/>
            <person name="Meyer T.E."/>
        </authorList>
    </citation>
    <scope>NUCLEOTIDE SEQUENCE [LARGE SCALE GENOMIC DNA]</scope>
    <source>
        <strain evidence="1 2">DSM 18633</strain>
    </source>
</reference>
<protein>
    <submittedName>
        <fullName evidence="1">Uncharacterized protein</fullName>
    </submittedName>
</protein>
<dbReference type="AlphaFoldDB" id="A0A9X4XQG7"/>
<evidence type="ECO:0000313" key="1">
    <source>
        <dbReference type="EMBL" id="MTW19425.1"/>
    </source>
</evidence>
<organism evidence="1 2">
    <name type="scientific">Rhodoplanes serenus</name>
    <dbReference type="NCBI Taxonomy" id="200615"/>
    <lineage>
        <taxon>Bacteria</taxon>
        <taxon>Pseudomonadati</taxon>
        <taxon>Pseudomonadota</taxon>
        <taxon>Alphaproteobacteria</taxon>
        <taxon>Hyphomicrobiales</taxon>
        <taxon>Nitrobacteraceae</taxon>
        <taxon>Rhodoplanes</taxon>
    </lineage>
</organism>
<dbReference type="Proteomes" id="UP000438991">
    <property type="component" value="Unassembled WGS sequence"/>
</dbReference>